<feature type="non-terminal residue" evidence="2">
    <location>
        <position position="1"/>
    </location>
</feature>
<dbReference type="PANTHER" id="PTHR33480">
    <property type="entry name" value="SET DOMAIN-CONTAINING PROTEIN-RELATED"/>
    <property type="match status" value="1"/>
</dbReference>
<sequence length="479" mass="54632">KQGSEFGSKLSVLKKSVSNNVDSVLNNFGSIIKDDKGNFALNAEKEKTRPEKRKPPVRVTGFVICSGIYKDFYDSLRLKTEVLDKMRVDEVSKTVIGDILICSYGESQLNRHKRVQLATMVSNKLRELDRLVLVLKEMTGLQRFLDVLKPEFFDNLVTATKVISGYDNSNKSFKAPSLARHMRTSLIQICDIATKMIIKKNRFFGILALKDLNEKQWEKPKMFPLTSELMQFQKYVLYEADNACENIKSGKKQLNVHFRKLSECVMALTLLLNRKRIGEIQFLKLNTYKIDRVSNQQKRFFGFFNGKRENFNPKFQKSFDRLPQDVFQTAKVSKILIAINNGKGAQYKGKSHDEIEFSDNVDSDDSDFEDSKQNTSACLTSKIPINNSSKDISDSASNDIPGPSKPYNKPILGQSVTETQIAYANEFDLNSSCSSKDGDTQRIKTTTIRKVWTKKQTDVIRQFFAKHIKEKIAPKKGRS</sequence>
<dbReference type="AlphaFoldDB" id="A0AAV8Y1Y3"/>
<feature type="region of interest" description="Disordered" evidence="1">
    <location>
        <begin position="389"/>
        <end position="411"/>
    </location>
</feature>
<feature type="region of interest" description="Disordered" evidence="1">
    <location>
        <begin position="356"/>
        <end position="375"/>
    </location>
</feature>
<feature type="compositionally biased region" description="Acidic residues" evidence="1">
    <location>
        <begin position="356"/>
        <end position="368"/>
    </location>
</feature>
<keyword evidence="3" id="KW-1185">Reference proteome</keyword>
<reference evidence="2" key="1">
    <citation type="journal article" date="2023" name="Insect Mol. Biol.">
        <title>Genome sequencing provides insights into the evolution of gene families encoding plant cell wall-degrading enzymes in longhorned beetles.</title>
        <authorList>
            <person name="Shin N.R."/>
            <person name="Okamura Y."/>
            <person name="Kirsch R."/>
            <person name="Pauchet Y."/>
        </authorList>
    </citation>
    <scope>NUCLEOTIDE SEQUENCE</scope>
    <source>
        <strain evidence="2">RBIC_L_NR</strain>
    </source>
</reference>
<proteinExistence type="predicted"/>
<comment type="caution">
    <text evidence="2">The sequence shown here is derived from an EMBL/GenBank/DDBJ whole genome shotgun (WGS) entry which is preliminary data.</text>
</comment>
<dbReference type="EMBL" id="JANEYF010002509">
    <property type="protein sequence ID" value="KAJ8945463.1"/>
    <property type="molecule type" value="Genomic_DNA"/>
</dbReference>
<accession>A0AAV8Y1Y3</accession>
<name>A0AAV8Y1Y3_9CUCU</name>
<evidence type="ECO:0000256" key="1">
    <source>
        <dbReference type="SAM" id="MobiDB-lite"/>
    </source>
</evidence>
<dbReference type="PANTHER" id="PTHR33480:SF1">
    <property type="entry name" value="TYR RECOMBINASE DOMAIN-CONTAINING PROTEIN"/>
    <property type="match status" value="1"/>
</dbReference>
<evidence type="ECO:0000313" key="2">
    <source>
        <dbReference type="EMBL" id="KAJ8945463.1"/>
    </source>
</evidence>
<gene>
    <name evidence="2" type="ORF">NQ314_009215</name>
</gene>
<evidence type="ECO:0000313" key="3">
    <source>
        <dbReference type="Proteomes" id="UP001162156"/>
    </source>
</evidence>
<feature type="compositionally biased region" description="Polar residues" evidence="1">
    <location>
        <begin position="389"/>
        <end position="398"/>
    </location>
</feature>
<dbReference type="Proteomes" id="UP001162156">
    <property type="component" value="Unassembled WGS sequence"/>
</dbReference>
<protein>
    <submittedName>
        <fullName evidence="2">Uncharacterized protein</fullName>
    </submittedName>
</protein>
<organism evidence="2 3">
    <name type="scientific">Rhamnusium bicolor</name>
    <dbReference type="NCBI Taxonomy" id="1586634"/>
    <lineage>
        <taxon>Eukaryota</taxon>
        <taxon>Metazoa</taxon>
        <taxon>Ecdysozoa</taxon>
        <taxon>Arthropoda</taxon>
        <taxon>Hexapoda</taxon>
        <taxon>Insecta</taxon>
        <taxon>Pterygota</taxon>
        <taxon>Neoptera</taxon>
        <taxon>Endopterygota</taxon>
        <taxon>Coleoptera</taxon>
        <taxon>Polyphaga</taxon>
        <taxon>Cucujiformia</taxon>
        <taxon>Chrysomeloidea</taxon>
        <taxon>Cerambycidae</taxon>
        <taxon>Lepturinae</taxon>
        <taxon>Rhagiini</taxon>
        <taxon>Rhamnusium</taxon>
    </lineage>
</organism>